<organism evidence="2 3">
    <name type="scientific">Colletotrichum asianum</name>
    <dbReference type="NCBI Taxonomy" id="702518"/>
    <lineage>
        <taxon>Eukaryota</taxon>
        <taxon>Fungi</taxon>
        <taxon>Dikarya</taxon>
        <taxon>Ascomycota</taxon>
        <taxon>Pezizomycotina</taxon>
        <taxon>Sordariomycetes</taxon>
        <taxon>Hypocreomycetidae</taxon>
        <taxon>Glomerellales</taxon>
        <taxon>Glomerellaceae</taxon>
        <taxon>Colletotrichum</taxon>
        <taxon>Colletotrichum gloeosporioides species complex</taxon>
    </lineage>
</organism>
<evidence type="ECO:0000313" key="3">
    <source>
        <dbReference type="Proteomes" id="UP000434172"/>
    </source>
</evidence>
<keyword evidence="1" id="KW-0812">Transmembrane</keyword>
<keyword evidence="1" id="KW-0472">Membrane</keyword>
<dbReference type="Proteomes" id="UP000434172">
    <property type="component" value="Unassembled WGS sequence"/>
</dbReference>
<protein>
    <submittedName>
        <fullName evidence="2">Uncharacterized protein</fullName>
    </submittedName>
</protein>
<feature type="non-terminal residue" evidence="2">
    <location>
        <position position="1"/>
    </location>
</feature>
<gene>
    <name evidence="2" type="ORF">GQ607_012329</name>
</gene>
<dbReference type="EMBL" id="WOWK01000083">
    <property type="protein sequence ID" value="KAF0320403.1"/>
    <property type="molecule type" value="Genomic_DNA"/>
</dbReference>
<comment type="caution">
    <text evidence="2">The sequence shown here is derived from an EMBL/GenBank/DDBJ whole genome shotgun (WGS) entry which is preliminary data.</text>
</comment>
<accession>A0A8H3W933</accession>
<dbReference type="AlphaFoldDB" id="A0A8H3W933"/>
<reference evidence="2 3" key="1">
    <citation type="submission" date="2019-12" db="EMBL/GenBank/DDBJ databases">
        <title>A genome sequence resource for the geographically widespread anthracnose pathogen Colletotrichum asianum.</title>
        <authorList>
            <person name="Meng Y."/>
        </authorList>
    </citation>
    <scope>NUCLEOTIDE SEQUENCE [LARGE SCALE GENOMIC DNA]</scope>
    <source>
        <strain evidence="2 3">ICMP 18580</strain>
    </source>
</reference>
<feature type="transmembrane region" description="Helical" evidence="1">
    <location>
        <begin position="6"/>
        <end position="24"/>
    </location>
</feature>
<name>A0A8H3W933_9PEZI</name>
<keyword evidence="1" id="KW-1133">Transmembrane helix</keyword>
<evidence type="ECO:0000256" key="1">
    <source>
        <dbReference type="SAM" id="Phobius"/>
    </source>
</evidence>
<keyword evidence="3" id="KW-1185">Reference proteome</keyword>
<proteinExistence type="predicted"/>
<evidence type="ECO:0000313" key="2">
    <source>
        <dbReference type="EMBL" id="KAF0320403.1"/>
    </source>
</evidence>
<sequence length="37" mass="4397">LDFYSSSAINLVFILRIFSAYFHYELLVKSKINHLSF</sequence>